<accession>A0AAW1JMJ7</accession>
<keyword evidence="2" id="KW-1185">Reference proteome</keyword>
<evidence type="ECO:0000313" key="2">
    <source>
        <dbReference type="Proteomes" id="UP001443914"/>
    </source>
</evidence>
<protein>
    <submittedName>
        <fullName evidence="1">Uncharacterized protein</fullName>
    </submittedName>
</protein>
<dbReference type="AlphaFoldDB" id="A0AAW1JMJ7"/>
<organism evidence="1 2">
    <name type="scientific">Saponaria officinalis</name>
    <name type="common">Common soapwort</name>
    <name type="synonym">Lychnis saponaria</name>
    <dbReference type="NCBI Taxonomy" id="3572"/>
    <lineage>
        <taxon>Eukaryota</taxon>
        <taxon>Viridiplantae</taxon>
        <taxon>Streptophyta</taxon>
        <taxon>Embryophyta</taxon>
        <taxon>Tracheophyta</taxon>
        <taxon>Spermatophyta</taxon>
        <taxon>Magnoliopsida</taxon>
        <taxon>eudicotyledons</taxon>
        <taxon>Gunneridae</taxon>
        <taxon>Pentapetalae</taxon>
        <taxon>Caryophyllales</taxon>
        <taxon>Caryophyllaceae</taxon>
        <taxon>Caryophylleae</taxon>
        <taxon>Saponaria</taxon>
    </lineage>
</organism>
<dbReference type="Proteomes" id="UP001443914">
    <property type="component" value="Unassembled WGS sequence"/>
</dbReference>
<sequence>MVINKIDSICKAYLWEGHEFLSGSANVAWEKVCQPKEAGGLGVLNLRKWNIASVGKMPHSNTSSSWMSICRIRNALQNGFQGECIWDWWLGMQPDLFEHNEVLGALISTLLYHVWWSRNKSMVEACVTRPELVVETVMKEVKFRVNTYLRDRVKLASRVWIYNLYVDGWM</sequence>
<gene>
    <name evidence="1" type="ORF">RND81_07G059200</name>
</gene>
<reference evidence="1" key="1">
    <citation type="submission" date="2024-03" db="EMBL/GenBank/DDBJ databases">
        <title>WGS assembly of Saponaria officinalis var. Norfolk2.</title>
        <authorList>
            <person name="Jenkins J."/>
            <person name="Shu S."/>
            <person name="Grimwood J."/>
            <person name="Barry K."/>
            <person name="Goodstein D."/>
            <person name="Schmutz J."/>
            <person name="Leebens-Mack J."/>
            <person name="Osbourn A."/>
        </authorList>
    </citation>
    <scope>NUCLEOTIDE SEQUENCE [LARGE SCALE GENOMIC DNA]</scope>
    <source>
        <strain evidence="1">JIC</strain>
    </source>
</reference>
<name>A0AAW1JMJ7_SAPOF</name>
<evidence type="ECO:0000313" key="1">
    <source>
        <dbReference type="EMBL" id="KAK9705465.1"/>
    </source>
</evidence>
<dbReference type="EMBL" id="JBDFQZ010000007">
    <property type="protein sequence ID" value="KAK9705465.1"/>
    <property type="molecule type" value="Genomic_DNA"/>
</dbReference>
<proteinExistence type="predicted"/>
<comment type="caution">
    <text evidence="1">The sequence shown here is derived from an EMBL/GenBank/DDBJ whole genome shotgun (WGS) entry which is preliminary data.</text>
</comment>